<dbReference type="Gene3D" id="3.30.530.20">
    <property type="match status" value="1"/>
</dbReference>
<keyword evidence="2" id="KW-1185">Reference proteome</keyword>
<sequence length="106" mass="11473">MFGTLSEEVEVKVSADKAWQVYGTLKLGDLAAKYIVDGLEVIEGDGGVGTIVKITFKPVRFEVKDNPNDEPGSSCLMKTTIEYDVKEEDAANASLATIDPFVALMK</sequence>
<accession>A0A124SAY2</accession>
<dbReference type="Proteomes" id="UP000243975">
    <property type="component" value="Unassembled WGS sequence"/>
</dbReference>
<protein>
    <recommendedName>
        <fullName evidence="3">Bet v I domain-containing protein</fullName>
    </recommendedName>
</protein>
<reference evidence="1 2" key="1">
    <citation type="journal article" date="2016" name="Sci. Rep.">
        <title>The genome sequence of the outbreeding globe artichoke constructed de novo incorporating a phase-aware low-pass sequencing strategy of F1 progeny.</title>
        <authorList>
            <person name="Scaglione D."/>
            <person name="Reyes-Chin-Wo S."/>
            <person name="Acquadro A."/>
            <person name="Froenicke L."/>
            <person name="Portis E."/>
            <person name="Beitel C."/>
            <person name="Tirone M."/>
            <person name="Mauro R."/>
            <person name="Lo Monaco A."/>
            <person name="Mauromicale G."/>
            <person name="Faccioli P."/>
            <person name="Cattivelli L."/>
            <person name="Rieseberg L."/>
            <person name="Michelmore R."/>
            <person name="Lanteri S."/>
        </authorList>
    </citation>
    <scope>NUCLEOTIDE SEQUENCE [LARGE SCALE GENOMIC DNA]</scope>
    <source>
        <strain evidence="1">2C</strain>
    </source>
</reference>
<organism evidence="1 2">
    <name type="scientific">Cynara cardunculus var. scolymus</name>
    <name type="common">Globe artichoke</name>
    <name type="synonym">Cynara scolymus</name>
    <dbReference type="NCBI Taxonomy" id="59895"/>
    <lineage>
        <taxon>Eukaryota</taxon>
        <taxon>Viridiplantae</taxon>
        <taxon>Streptophyta</taxon>
        <taxon>Embryophyta</taxon>
        <taxon>Tracheophyta</taxon>
        <taxon>Spermatophyta</taxon>
        <taxon>Magnoliopsida</taxon>
        <taxon>eudicotyledons</taxon>
        <taxon>Gunneridae</taxon>
        <taxon>Pentapetalae</taxon>
        <taxon>asterids</taxon>
        <taxon>campanulids</taxon>
        <taxon>Asterales</taxon>
        <taxon>Asteraceae</taxon>
        <taxon>Carduoideae</taxon>
        <taxon>Cardueae</taxon>
        <taxon>Carduinae</taxon>
        <taxon>Cynara</taxon>
    </lineage>
</organism>
<evidence type="ECO:0000313" key="1">
    <source>
        <dbReference type="EMBL" id="KVH88902.1"/>
    </source>
</evidence>
<dbReference type="InterPro" id="IPR023393">
    <property type="entry name" value="START-like_dom_sf"/>
</dbReference>
<evidence type="ECO:0000313" key="2">
    <source>
        <dbReference type="Proteomes" id="UP000243975"/>
    </source>
</evidence>
<dbReference type="OMA" id="GSSCLMK"/>
<gene>
    <name evidence="1" type="ORF">Ccrd_024727</name>
</gene>
<dbReference type="AlphaFoldDB" id="A0A124SAY2"/>
<dbReference type="Gramene" id="KVH88902">
    <property type="protein sequence ID" value="KVH88902"/>
    <property type="gene ID" value="Ccrd_024727"/>
</dbReference>
<comment type="caution">
    <text evidence="1">The sequence shown here is derived from an EMBL/GenBank/DDBJ whole genome shotgun (WGS) entry which is preliminary data.</text>
</comment>
<feature type="non-terminal residue" evidence="1">
    <location>
        <position position="1"/>
    </location>
</feature>
<evidence type="ECO:0008006" key="3">
    <source>
        <dbReference type="Google" id="ProtNLM"/>
    </source>
</evidence>
<dbReference type="EMBL" id="LEKV01005326">
    <property type="protein sequence ID" value="KVH88902.1"/>
    <property type="molecule type" value="Genomic_DNA"/>
</dbReference>
<name>A0A124SAY2_CYNCS</name>
<dbReference type="SUPFAM" id="SSF55961">
    <property type="entry name" value="Bet v1-like"/>
    <property type="match status" value="1"/>
</dbReference>
<proteinExistence type="predicted"/>